<feature type="compositionally biased region" description="Low complexity" evidence="22">
    <location>
        <begin position="16"/>
        <end position="29"/>
    </location>
</feature>
<keyword evidence="12" id="KW-0862">Zinc</keyword>
<comment type="subunit">
    <text evidence="17">Catalytic component of multiple cullin-5-RING E3 ubiquitin-protein ligase complexes (ECS complexes, also named CRL5 complexes) composed of CUL5, Elongin BC (ELOB and ELOC), RNF7/RBX2 and a variable SOCS box domain-containing protein as substrate-specific recognition component. Also interacts (with lower preference) with CUL1, CUL2, CUL3, CUL4A and CUL4B; additional evidence is however required to confirm this result in vivo. Interacts with UBE2F. Interacts with CSNK2B, the interaction is not affected by phosphorylation by CK2. May also interact with DCUN1D1, DCUN1D2, DCUN1D3, DCUN1D4 and DCUN1D5.</text>
</comment>
<comment type="catalytic activity">
    <reaction evidence="1">
        <text>S-ubiquitinyl-[E2 ubiquitin-conjugating enzyme]-L-cysteine + [acceptor protein]-L-lysine = [E2 ubiquitin-conjugating enzyme]-L-cysteine + N(6)-ubiquitinyl-[acceptor protein]-L-lysine.</text>
        <dbReference type="EC" id="2.3.2.27"/>
    </reaction>
</comment>
<dbReference type="CDD" id="cd16466">
    <property type="entry name" value="RING-H2_RBX2"/>
    <property type="match status" value="1"/>
</dbReference>
<proteinExistence type="inferred from homology"/>
<feature type="domain" description="RING-type" evidence="23">
    <location>
        <begin position="76"/>
        <end position="118"/>
    </location>
</feature>
<dbReference type="InterPro" id="IPR013083">
    <property type="entry name" value="Znf_RING/FYVE/PHD"/>
</dbReference>
<evidence type="ECO:0000256" key="7">
    <source>
        <dbReference type="ARBA" id="ARBA00022490"/>
    </source>
</evidence>
<dbReference type="PANTHER" id="PTHR11210">
    <property type="entry name" value="RING BOX"/>
    <property type="match status" value="1"/>
</dbReference>
<keyword evidence="8" id="KW-0808">Transferase</keyword>
<evidence type="ECO:0000256" key="21">
    <source>
        <dbReference type="PROSITE-ProRule" id="PRU00175"/>
    </source>
</evidence>
<dbReference type="SUPFAM" id="SSF57850">
    <property type="entry name" value="RING/U-box"/>
    <property type="match status" value="1"/>
</dbReference>
<dbReference type="GO" id="GO:0008270">
    <property type="term" value="F:zinc ion binding"/>
    <property type="evidence" value="ECO:0007669"/>
    <property type="project" value="UniProtKB-KW"/>
</dbReference>
<keyword evidence="14" id="KW-0539">Nucleus</keyword>
<evidence type="ECO:0000256" key="2">
    <source>
        <dbReference type="ARBA" id="ARBA00004123"/>
    </source>
</evidence>
<comment type="subcellular location">
    <subcellularLocation>
        <location evidence="3">Cytoplasm</location>
    </subcellularLocation>
    <subcellularLocation>
        <location evidence="2">Nucleus</location>
    </subcellularLocation>
</comment>
<dbReference type="EMBL" id="OC916302">
    <property type="protein sequence ID" value="CAD7643831.1"/>
    <property type="molecule type" value="Genomic_DNA"/>
</dbReference>
<comment type="pathway">
    <text evidence="4">Protein modification; protein ubiquitination.</text>
</comment>
<evidence type="ECO:0000256" key="1">
    <source>
        <dbReference type="ARBA" id="ARBA00000900"/>
    </source>
</evidence>
<evidence type="ECO:0000259" key="23">
    <source>
        <dbReference type="PROSITE" id="PS50089"/>
    </source>
</evidence>
<evidence type="ECO:0000256" key="14">
    <source>
        <dbReference type="ARBA" id="ARBA00023242"/>
    </source>
</evidence>
<gene>
    <name evidence="24" type="ORF">ONB1V03_LOCUS4349</name>
</gene>
<evidence type="ECO:0000313" key="24">
    <source>
        <dbReference type="EMBL" id="CAD7643831.1"/>
    </source>
</evidence>
<evidence type="ECO:0000256" key="22">
    <source>
        <dbReference type="SAM" id="MobiDB-lite"/>
    </source>
</evidence>
<keyword evidence="13" id="KW-0007">Acetylation</keyword>
<evidence type="ECO:0000256" key="9">
    <source>
        <dbReference type="ARBA" id="ARBA00022723"/>
    </source>
</evidence>
<evidence type="ECO:0000256" key="15">
    <source>
        <dbReference type="ARBA" id="ARBA00044896"/>
    </source>
</evidence>
<feature type="region of interest" description="Disordered" evidence="22">
    <location>
        <begin position="1"/>
        <end position="41"/>
    </location>
</feature>
<feature type="compositionally biased region" description="Gly residues" evidence="22">
    <location>
        <begin position="30"/>
        <end position="39"/>
    </location>
</feature>
<evidence type="ECO:0000256" key="6">
    <source>
        <dbReference type="ARBA" id="ARBA00012483"/>
    </source>
</evidence>
<protein>
    <recommendedName>
        <fullName evidence="18">RING-box protein 2</fullName>
        <ecNumber evidence="6">2.3.2.27</ecNumber>
        <ecNumber evidence="16">2.3.2.32</ecNumber>
    </recommendedName>
    <alternativeName>
        <fullName evidence="19">RING finger protein 7</fullName>
    </alternativeName>
    <alternativeName>
        <fullName evidence="20">Sensitive to apoptosis gene protein</fullName>
    </alternativeName>
</protein>
<dbReference type="GO" id="GO:0061630">
    <property type="term" value="F:ubiquitin protein ligase activity"/>
    <property type="evidence" value="ECO:0007669"/>
    <property type="project" value="UniProtKB-EC"/>
</dbReference>
<keyword evidence="9" id="KW-0479">Metal-binding</keyword>
<comment type="catalytic activity">
    <reaction evidence="15">
        <text>S-[NEDD8-protein]-yl-[E2 NEDD8-conjugating enzyme]-L-cysteine + [cullin]-L-lysine = [E2 NEDD8-conjugating enzyme]-L-cysteine + N(6)-[NEDD8-protein]-yl-[cullin]-L-lysine.</text>
        <dbReference type="EC" id="2.3.2.32"/>
    </reaction>
</comment>
<evidence type="ECO:0000256" key="10">
    <source>
        <dbReference type="ARBA" id="ARBA00022771"/>
    </source>
</evidence>
<keyword evidence="7" id="KW-0963">Cytoplasm</keyword>
<keyword evidence="10 21" id="KW-0863">Zinc-finger</keyword>
<evidence type="ECO:0000256" key="16">
    <source>
        <dbReference type="ARBA" id="ARBA00044971"/>
    </source>
</evidence>
<dbReference type="GO" id="GO:0005829">
    <property type="term" value="C:cytosol"/>
    <property type="evidence" value="ECO:0007669"/>
    <property type="project" value="UniProtKB-ARBA"/>
</dbReference>
<comment type="similarity">
    <text evidence="5">Belongs to the RING-box family.</text>
</comment>
<dbReference type="GO" id="GO:0031466">
    <property type="term" value="C:Cul5-RING ubiquitin ligase complex"/>
    <property type="evidence" value="ECO:0007669"/>
    <property type="project" value="UniProtKB-ARBA"/>
</dbReference>
<evidence type="ECO:0000256" key="19">
    <source>
        <dbReference type="ARBA" id="ARBA00078874"/>
    </source>
</evidence>
<evidence type="ECO:0000256" key="3">
    <source>
        <dbReference type="ARBA" id="ARBA00004496"/>
    </source>
</evidence>
<dbReference type="OrthoDB" id="8962942at2759"/>
<evidence type="ECO:0000256" key="13">
    <source>
        <dbReference type="ARBA" id="ARBA00022990"/>
    </source>
</evidence>
<name>A0A7R9LLE5_9ACAR</name>
<evidence type="ECO:0000256" key="17">
    <source>
        <dbReference type="ARBA" id="ARBA00062884"/>
    </source>
</evidence>
<dbReference type="InterPro" id="IPR024766">
    <property type="entry name" value="Znf_RING_H2"/>
</dbReference>
<dbReference type="GO" id="GO:0061663">
    <property type="term" value="F:NEDD8 ligase activity"/>
    <property type="evidence" value="ECO:0007669"/>
    <property type="project" value="UniProtKB-EC"/>
</dbReference>
<evidence type="ECO:0000256" key="18">
    <source>
        <dbReference type="ARBA" id="ARBA00069656"/>
    </source>
</evidence>
<dbReference type="FunFam" id="3.30.40.10:FF:000156">
    <property type="entry name" value="RING-box protein 2 isoform X1"/>
    <property type="match status" value="1"/>
</dbReference>
<sequence>MSEDLDESSDQAMVSGNDGLNGENGVNGVSSGGTGGQTGGREKTFVVKKWNCCAMWSWDCECDTCAICRVQVMDACLRCQSENRSDDCVVVWGECNHSFHNCCMSLWVQQNNRCPLCQQDWIVQRIGK</sequence>
<dbReference type="GO" id="GO:0005634">
    <property type="term" value="C:nucleus"/>
    <property type="evidence" value="ECO:0007669"/>
    <property type="project" value="UniProtKB-SubCell"/>
</dbReference>
<evidence type="ECO:0000256" key="20">
    <source>
        <dbReference type="ARBA" id="ARBA00083543"/>
    </source>
</evidence>
<organism evidence="24">
    <name type="scientific">Oppiella nova</name>
    <dbReference type="NCBI Taxonomy" id="334625"/>
    <lineage>
        <taxon>Eukaryota</taxon>
        <taxon>Metazoa</taxon>
        <taxon>Ecdysozoa</taxon>
        <taxon>Arthropoda</taxon>
        <taxon>Chelicerata</taxon>
        <taxon>Arachnida</taxon>
        <taxon>Acari</taxon>
        <taxon>Acariformes</taxon>
        <taxon>Sarcoptiformes</taxon>
        <taxon>Oribatida</taxon>
        <taxon>Brachypylina</taxon>
        <taxon>Oppioidea</taxon>
        <taxon>Oppiidae</taxon>
        <taxon>Oppiella</taxon>
    </lineage>
</organism>
<keyword evidence="11" id="KW-0833">Ubl conjugation pathway</keyword>
<dbReference type="EMBL" id="CAJPVJ010001477">
    <property type="protein sequence ID" value="CAG2164800.1"/>
    <property type="molecule type" value="Genomic_DNA"/>
</dbReference>
<dbReference type="EC" id="2.3.2.32" evidence="16"/>
<dbReference type="GO" id="GO:0043161">
    <property type="term" value="P:proteasome-mediated ubiquitin-dependent protein catabolic process"/>
    <property type="evidence" value="ECO:0007669"/>
    <property type="project" value="UniProtKB-ARBA"/>
</dbReference>
<dbReference type="InterPro" id="IPR001841">
    <property type="entry name" value="Znf_RING"/>
</dbReference>
<keyword evidence="25" id="KW-1185">Reference proteome</keyword>
<dbReference type="AlphaFoldDB" id="A0A7R9LLE5"/>
<evidence type="ECO:0000256" key="12">
    <source>
        <dbReference type="ARBA" id="ARBA00022833"/>
    </source>
</evidence>
<dbReference type="InterPro" id="IPR051031">
    <property type="entry name" value="RING-box_E3_Ubiquitin_Ligase"/>
</dbReference>
<evidence type="ECO:0000256" key="5">
    <source>
        <dbReference type="ARBA" id="ARBA00009273"/>
    </source>
</evidence>
<reference evidence="24" key="1">
    <citation type="submission" date="2020-11" db="EMBL/GenBank/DDBJ databases">
        <authorList>
            <person name="Tran Van P."/>
        </authorList>
    </citation>
    <scope>NUCLEOTIDE SEQUENCE</scope>
</reference>
<evidence type="ECO:0000313" key="25">
    <source>
        <dbReference type="Proteomes" id="UP000728032"/>
    </source>
</evidence>
<accession>A0A7R9LLE5</accession>
<evidence type="ECO:0000256" key="8">
    <source>
        <dbReference type="ARBA" id="ARBA00022679"/>
    </source>
</evidence>
<dbReference type="Pfam" id="PF12678">
    <property type="entry name" value="zf-rbx1"/>
    <property type="match status" value="1"/>
</dbReference>
<evidence type="ECO:0000256" key="4">
    <source>
        <dbReference type="ARBA" id="ARBA00004906"/>
    </source>
</evidence>
<dbReference type="PROSITE" id="PS50089">
    <property type="entry name" value="ZF_RING_2"/>
    <property type="match status" value="1"/>
</dbReference>
<dbReference type="GO" id="GO:0035556">
    <property type="term" value="P:intracellular signal transduction"/>
    <property type="evidence" value="ECO:0007669"/>
    <property type="project" value="UniProtKB-ARBA"/>
</dbReference>
<dbReference type="Proteomes" id="UP000728032">
    <property type="component" value="Unassembled WGS sequence"/>
</dbReference>
<evidence type="ECO:0000256" key="11">
    <source>
        <dbReference type="ARBA" id="ARBA00022786"/>
    </source>
</evidence>
<dbReference type="EC" id="2.3.2.27" evidence="6"/>
<dbReference type="Gene3D" id="3.30.40.10">
    <property type="entry name" value="Zinc/RING finger domain, C3HC4 (zinc finger)"/>
    <property type="match status" value="1"/>
</dbReference>